<dbReference type="Pfam" id="PF00854">
    <property type="entry name" value="PTR2"/>
    <property type="match status" value="2"/>
</dbReference>
<feature type="transmembrane region" description="Helical" evidence="7">
    <location>
        <begin position="294"/>
        <end position="315"/>
    </location>
</feature>
<keyword evidence="3 6" id="KW-0812">Transmembrane</keyword>
<evidence type="ECO:0008006" key="10">
    <source>
        <dbReference type="Google" id="ProtNLM"/>
    </source>
</evidence>
<accession>A0ABN6QEE6</accession>
<feature type="transmembrane region" description="Helical" evidence="7">
    <location>
        <begin position="77"/>
        <end position="99"/>
    </location>
</feature>
<organism evidence="8 9">
    <name type="scientific">Akkermansia biwaensis</name>
    <dbReference type="NCBI Taxonomy" id="2946555"/>
    <lineage>
        <taxon>Bacteria</taxon>
        <taxon>Pseudomonadati</taxon>
        <taxon>Verrucomicrobiota</taxon>
        <taxon>Verrucomicrobiia</taxon>
        <taxon>Verrucomicrobiales</taxon>
        <taxon>Akkermansiaceae</taxon>
        <taxon>Akkermansia</taxon>
    </lineage>
</organism>
<keyword evidence="6" id="KW-0813">Transport</keyword>
<feature type="transmembrane region" description="Helical" evidence="7">
    <location>
        <begin position="20"/>
        <end position="39"/>
    </location>
</feature>
<dbReference type="PANTHER" id="PTHR11654">
    <property type="entry name" value="OLIGOPEPTIDE TRANSPORTER-RELATED"/>
    <property type="match status" value="1"/>
</dbReference>
<keyword evidence="5 7" id="KW-0472">Membrane</keyword>
<feature type="transmembrane region" description="Helical" evidence="7">
    <location>
        <begin position="354"/>
        <end position="373"/>
    </location>
</feature>
<feature type="transmembrane region" description="Helical" evidence="7">
    <location>
        <begin position="45"/>
        <end position="65"/>
    </location>
</feature>
<dbReference type="EMBL" id="AP025943">
    <property type="protein sequence ID" value="BDL42568.1"/>
    <property type="molecule type" value="Genomic_DNA"/>
</dbReference>
<protein>
    <recommendedName>
        <fullName evidence="10">MFS transporter</fullName>
    </recommendedName>
</protein>
<comment type="similarity">
    <text evidence="2 6">Belongs to the major facilitator superfamily. Proton-dependent oligopeptide transporter (POT/PTR) (TC 2.A.17) family.</text>
</comment>
<dbReference type="PROSITE" id="PS01022">
    <property type="entry name" value="PTR2_1"/>
    <property type="match status" value="1"/>
</dbReference>
<dbReference type="Proteomes" id="UP001062263">
    <property type="component" value="Chromosome"/>
</dbReference>
<dbReference type="InterPro" id="IPR036259">
    <property type="entry name" value="MFS_trans_sf"/>
</dbReference>
<feature type="transmembrane region" description="Helical" evidence="7">
    <location>
        <begin position="241"/>
        <end position="258"/>
    </location>
</feature>
<evidence type="ECO:0000313" key="8">
    <source>
        <dbReference type="EMBL" id="BDL42568.1"/>
    </source>
</evidence>
<feature type="transmembrane region" description="Helical" evidence="7">
    <location>
        <begin position="105"/>
        <end position="124"/>
    </location>
</feature>
<evidence type="ECO:0000256" key="4">
    <source>
        <dbReference type="ARBA" id="ARBA00022989"/>
    </source>
</evidence>
<evidence type="ECO:0000256" key="3">
    <source>
        <dbReference type="ARBA" id="ARBA00022692"/>
    </source>
</evidence>
<evidence type="ECO:0000313" key="9">
    <source>
        <dbReference type="Proteomes" id="UP001062263"/>
    </source>
</evidence>
<feature type="transmembrane region" description="Helical" evidence="7">
    <location>
        <begin position="394"/>
        <end position="415"/>
    </location>
</feature>
<dbReference type="PROSITE" id="PS01023">
    <property type="entry name" value="PTR2_2"/>
    <property type="match status" value="1"/>
</dbReference>
<dbReference type="InterPro" id="IPR000109">
    <property type="entry name" value="POT_fam"/>
</dbReference>
<feature type="transmembrane region" description="Helical" evidence="7">
    <location>
        <begin position="145"/>
        <end position="165"/>
    </location>
</feature>
<keyword evidence="4 7" id="KW-1133">Transmembrane helix</keyword>
<feature type="transmembrane region" description="Helical" evidence="7">
    <location>
        <begin position="427"/>
        <end position="443"/>
    </location>
</feature>
<evidence type="ECO:0000256" key="7">
    <source>
        <dbReference type="SAM" id="Phobius"/>
    </source>
</evidence>
<gene>
    <name evidence="8" type="ORF">Abiwalacus_01420</name>
</gene>
<dbReference type="Gene3D" id="1.20.1250.20">
    <property type="entry name" value="MFS general substrate transporter like domains"/>
    <property type="match status" value="2"/>
</dbReference>
<dbReference type="SUPFAM" id="SSF103473">
    <property type="entry name" value="MFS general substrate transporter"/>
    <property type="match status" value="1"/>
</dbReference>
<dbReference type="RefSeq" id="WP_215434976.1">
    <property type="nucleotide sequence ID" value="NZ_AP025943.1"/>
</dbReference>
<feature type="transmembrane region" description="Helical" evidence="7">
    <location>
        <begin position="322"/>
        <end position="342"/>
    </location>
</feature>
<proteinExistence type="inferred from homology"/>
<evidence type="ECO:0000256" key="1">
    <source>
        <dbReference type="ARBA" id="ARBA00004141"/>
    </source>
</evidence>
<keyword evidence="9" id="KW-1185">Reference proteome</keyword>
<evidence type="ECO:0000256" key="5">
    <source>
        <dbReference type="ARBA" id="ARBA00023136"/>
    </source>
</evidence>
<evidence type="ECO:0000256" key="6">
    <source>
        <dbReference type="RuleBase" id="RU003755"/>
    </source>
</evidence>
<name>A0ABN6QEE6_9BACT</name>
<reference evidence="8" key="1">
    <citation type="submission" date="2022-06" db="EMBL/GenBank/DDBJ databases">
        <title>Akkermansia biwalacus sp. nov., an anaerobic mucin-degrading bacterium isolated from human intestine.</title>
        <authorList>
            <person name="Kobayashi Y."/>
            <person name="Inoue S."/>
            <person name="Kawahara T."/>
            <person name="Kohda N."/>
        </authorList>
    </citation>
    <scope>NUCLEOTIDE SEQUENCE</scope>
    <source>
        <strain evidence="8">WON2089</strain>
    </source>
</reference>
<evidence type="ECO:0000256" key="2">
    <source>
        <dbReference type="ARBA" id="ARBA00005982"/>
    </source>
</evidence>
<comment type="subcellular location">
    <subcellularLocation>
        <location evidence="1 6">Membrane</location>
        <topology evidence="1 6">Multi-pass membrane protein</topology>
    </subcellularLocation>
</comment>
<feature type="transmembrane region" description="Helical" evidence="7">
    <location>
        <begin position="171"/>
        <end position="192"/>
    </location>
</feature>
<dbReference type="InterPro" id="IPR018456">
    <property type="entry name" value="PTR2_symporter_CS"/>
</dbReference>
<sequence>MNALPSQSRFIIGTEACERFSFYGMKSILMLYMTGHLLMSENWATSTLHIFVGMVYLLPVAGAWLADKVWGRYKTILYISLLYCVGHGVLATADLFQTIEARRYILMAGLLIIALGAGGIKPCVSAFMGDQIPDKSPRLMTKAFNAFYWAINLGSFFSFLVIPAMEQHYGYSWAFAVPGIFMGIATFVFWLGRREYNKIPPSRSASRGGFWRVLFTVLFRGGWNKATLLCGENAVTDTRHILKILSIFAFVIPFWSIFDQTASSWVAQGNNMIPISIPLPGSGTWSIGPEEIQAANPVFVMIFIPLITVFVYPNVVRLAKPLVRLGTGIALSSVTFLIVAWLQHRLESGAVMSIAWQLIPYCVLTISEILVSTTGLEFAYTQAPLHLKSVITSFWNLTIFAGNMLVAAITFFLSNGQASNAISTDRFLLYSALAGIVAVAYFFRARRYGTTDPA</sequence>